<evidence type="ECO:0000313" key="14">
    <source>
        <dbReference type="Proteomes" id="UP000827721"/>
    </source>
</evidence>
<dbReference type="PANTHER" id="PTHR32468:SF108">
    <property type="entry name" value="CATION_H(+) ANTIPORTER 15-LIKE"/>
    <property type="match status" value="1"/>
</dbReference>
<evidence type="ECO:0000256" key="10">
    <source>
        <dbReference type="SAM" id="Phobius"/>
    </source>
</evidence>
<dbReference type="InterPro" id="IPR050794">
    <property type="entry name" value="CPA2_transporter"/>
</dbReference>
<protein>
    <recommendedName>
        <fullName evidence="15">Cation/H+ exchanger domain-containing protein</fullName>
    </recommendedName>
</protein>
<gene>
    <name evidence="13" type="ORF">JRO89_XS09G0192300</name>
</gene>
<evidence type="ECO:0000259" key="11">
    <source>
        <dbReference type="Pfam" id="PF00999"/>
    </source>
</evidence>
<dbReference type="Proteomes" id="UP000827721">
    <property type="component" value="Unassembled WGS sequence"/>
</dbReference>
<evidence type="ECO:0000256" key="7">
    <source>
        <dbReference type="ARBA" id="ARBA00023065"/>
    </source>
</evidence>
<evidence type="ECO:0000256" key="9">
    <source>
        <dbReference type="ARBA" id="ARBA00038341"/>
    </source>
</evidence>
<evidence type="ECO:0000313" key="13">
    <source>
        <dbReference type="EMBL" id="KAH7565352.1"/>
    </source>
</evidence>
<reference evidence="13 14" key="1">
    <citation type="submission" date="2021-02" db="EMBL/GenBank/DDBJ databases">
        <title>Plant Genome Project.</title>
        <authorList>
            <person name="Zhang R.-G."/>
        </authorList>
    </citation>
    <scope>NUCLEOTIDE SEQUENCE [LARGE SCALE GENOMIC DNA]</scope>
    <source>
        <tissue evidence="13">Leaves</tissue>
    </source>
</reference>
<evidence type="ECO:0000256" key="6">
    <source>
        <dbReference type="ARBA" id="ARBA00022989"/>
    </source>
</evidence>
<keyword evidence="4 10" id="KW-0812">Transmembrane</keyword>
<keyword evidence="14" id="KW-1185">Reference proteome</keyword>
<evidence type="ECO:0000256" key="2">
    <source>
        <dbReference type="ARBA" id="ARBA00022448"/>
    </source>
</evidence>
<feature type="transmembrane region" description="Helical" evidence="10">
    <location>
        <begin position="88"/>
        <end position="105"/>
    </location>
</feature>
<dbReference type="Gene3D" id="1.20.1530.20">
    <property type="match status" value="1"/>
</dbReference>
<dbReference type="PANTHER" id="PTHR32468">
    <property type="entry name" value="CATION/H + ANTIPORTER"/>
    <property type="match status" value="1"/>
</dbReference>
<feature type="transmembrane region" description="Helical" evidence="10">
    <location>
        <begin position="217"/>
        <end position="237"/>
    </location>
</feature>
<keyword evidence="8 10" id="KW-0472">Membrane</keyword>
<name>A0ABQ8HLX1_9ROSI</name>
<dbReference type="InterPro" id="IPR006153">
    <property type="entry name" value="Cation/H_exchanger_TM"/>
</dbReference>
<comment type="similarity">
    <text evidence="9">Belongs to the monovalent cation:proton antiporter 2 (CPA2) transporter (TC 2.A.37) family. CHX (TC 2.A.37.4) subfamily.</text>
</comment>
<feature type="transmembrane region" description="Helical" evidence="10">
    <location>
        <begin position="396"/>
        <end position="419"/>
    </location>
</feature>
<dbReference type="InterPro" id="IPR038770">
    <property type="entry name" value="Na+/solute_symporter_sf"/>
</dbReference>
<feature type="transmembrane region" description="Helical" evidence="10">
    <location>
        <begin position="185"/>
        <end position="211"/>
    </location>
</feature>
<proteinExistence type="inferred from homology"/>
<dbReference type="Pfam" id="PF00999">
    <property type="entry name" value="Na_H_Exchanger"/>
    <property type="match status" value="1"/>
</dbReference>
<dbReference type="InterPro" id="IPR057290">
    <property type="entry name" value="CHX17_C"/>
</dbReference>
<keyword evidence="6 10" id="KW-1133">Transmembrane helix</keyword>
<comment type="caution">
    <text evidence="13">The sequence shown here is derived from an EMBL/GenBank/DDBJ whole genome shotgun (WGS) entry which is preliminary data.</text>
</comment>
<evidence type="ECO:0008006" key="15">
    <source>
        <dbReference type="Google" id="ProtNLM"/>
    </source>
</evidence>
<dbReference type="EMBL" id="JAFEMO010000009">
    <property type="protein sequence ID" value="KAH7565352.1"/>
    <property type="molecule type" value="Genomic_DNA"/>
</dbReference>
<organism evidence="13 14">
    <name type="scientific">Xanthoceras sorbifolium</name>
    <dbReference type="NCBI Taxonomy" id="99658"/>
    <lineage>
        <taxon>Eukaryota</taxon>
        <taxon>Viridiplantae</taxon>
        <taxon>Streptophyta</taxon>
        <taxon>Embryophyta</taxon>
        <taxon>Tracheophyta</taxon>
        <taxon>Spermatophyta</taxon>
        <taxon>Magnoliopsida</taxon>
        <taxon>eudicotyledons</taxon>
        <taxon>Gunneridae</taxon>
        <taxon>Pentapetalae</taxon>
        <taxon>rosids</taxon>
        <taxon>malvids</taxon>
        <taxon>Sapindales</taxon>
        <taxon>Sapindaceae</taxon>
        <taxon>Xanthoceroideae</taxon>
        <taxon>Xanthoceras</taxon>
    </lineage>
</organism>
<feature type="transmembrane region" description="Helical" evidence="10">
    <location>
        <begin position="258"/>
        <end position="284"/>
    </location>
</feature>
<evidence type="ECO:0000256" key="8">
    <source>
        <dbReference type="ARBA" id="ARBA00023136"/>
    </source>
</evidence>
<keyword evidence="2" id="KW-0813">Transport</keyword>
<feature type="domain" description="Cation/H(+) antiporter C-terminal" evidence="12">
    <location>
        <begin position="609"/>
        <end position="754"/>
    </location>
</feature>
<keyword evidence="5" id="KW-0630">Potassium</keyword>
<evidence type="ECO:0000256" key="3">
    <source>
        <dbReference type="ARBA" id="ARBA00022538"/>
    </source>
</evidence>
<evidence type="ECO:0000259" key="12">
    <source>
        <dbReference type="Pfam" id="PF23259"/>
    </source>
</evidence>
<keyword evidence="7" id="KW-0406">Ion transport</keyword>
<evidence type="ECO:0000256" key="1">
    <source>
        <dbReference type="ARBA" id="ARBA00004141"/>
    </source>
</evidence>
<evidence type="ECO:0000256" key="5">
    <source>
        <dbReference type="ARBA" id="ARBA00022958"/>
    </source>
</evidence>
<feature type="domain" description="Cation/H+ exchanger transmembrane" evidence="11">
    <location>
        <begin position="34"/>
        <end position="410"/>
    </location>
</feature>
<dbReference type="Pfam" id="PF23259">
    <property type="entry name" value="CHX17_C"/>
    <property type="match status" value="1"/>
</dbReference>
<sequence>MKESGDAYRGRWSVVLNPADYVFSFFMFQSILLFVISRLLHFLLRPLKQPKFVCDMLTGFILGPSVLGRDKSMLEKIFLPKNLLLSNTMSTVGAIYFVFLTSVKIDKSRIFLTVKKAWKVSLTCLVVPFIISTSLFYLLQNYLTGFYKAPLFYLYLGFTMSLSHYPNVAHALGELNLLNSELGQLALSVVVLHSIMGGLNLATLMFAIPGASMKLCLSQLCMLALIAFIVFTMLRPLMLWIIRNTPEGKPVKSSYVRLILLAPLIAAMLTDAAGTTFFTGAQIMGLIIPAGPPLGSALVEKSELIMSELFLPFFFIQVGRRTNLQTITDWKAFWALIFILMVGSFSKMIGSLLSLLCVNTGVRNAILLGFILNFKGVIEHNVFLWLRMQKLVDDSYFTAFVLSTVAVNAIMNPLIQIFYKPELRLEACPSFGNYPRRLHSMPPTGELRVLCCIHCEDNVNGMITLLKASNPTEISPIYAYTLHLTQLIGQAAPLLAPYESQRGKWKTNSSDRIMRALSRLSKTSNVPLTIQPLKIIAPYKTMHETICKLAIDKFIPLIIVPFPESLEFHGKTASLRSFNINIQTYAPCTVGILVDRSSNRYLSTTHFSYNVVAIFLGGPDDREALALVLRMSGHPGVSITMIRIDFKADDDNNKSERYLDECLINEFKSKTIANASMVCHEVVAEETLQVMNVISKIDNSYDLVIVGKQQRAHSRLAKEMLPWIEYKELGVIGDMVASSDFCGGTMSVLVMQCFGISSTGTECSMTNSDERSCFSFASSNCDRDNDVQALVAYHKRNATLCTQV</sequence>
<feature type="transmembrane region" description="Helical" evidence="10">
    <location>
        <begin position="21"/>
        <end position="40"/>
    </location>
</feature>
<feature type="transmembrane region" description="Helical" evidence="10">
    <location>
        <begin position="332"/>
        <end position="353"/>
    </location>
</feature>
<comment type="subcellular location">
    <subcellularLocation>
        <location evidence="1">Membrane</location>
        <topology evidence="1">Multi-pass membrane protein</topology>
    </subcellularLocation>
</comment>
<evidence type="ECO:0000256" key="4">
    <source>
        <dbReference type="ARBA" id="ARBA00022692"/>
    </source>
</evidence>
<feature type="transmembrane region" description="Helical" evidence="10">
    <location>
        <begin position="117"/>
        <end position="139"/>
    </location>
</feature>
<keyword evidence="3" id="KW-0633">Potassium transport</keyword>
<accession>A0ABQ8HLX1</accession>
<feature type="transmembrane region" description="Helical" evidence="10">
    <location>
        <begin position="151"/>
        <end position="173"/>
    </location>
</feature>